<feature type="region of interest" description="Disordered" evidence="3">
    <location>
        <begin position="179"/>
        <end position="202"/>
    </location>
</feature>
<dbReference type="InterPro" id="IPR001647">
    <property type="entry name" value="HTH_TetR"/>
</dbReference>
<dbReference type="InterPro" id="IPR009057">
    <property type="entry name" value="Homeodomain-like_sf"/>
</dbReference>
<feature type="DNA-binding region" description="H-T-H motif" evidence="2">
    <location>
        <begin position="38"/>
        <end position="57"/>
    </location>
</feature>
<reference evidence="5 6" key="1">
    <citation type="submission" date="2019-06" db="EMBL/GenBank/DDBJ databases">
        <title>Saccharibacillus brassicae sp. nov., an endophytic bacterium isolated from Chinese cabbage seeds (Brassica pekinensis).</title>
        <authorList>
            <person name="Jiang L."/>
            <person name="Lee J."/>
            <person name="Kim S.W."/>
        </authorList>
    </citation>
    <scope>NUCLEOTIDE SEQUENCE [LARGE SCALE GENOMIC DNA]</scope>
    <source>
        <strain evidence="6">KCTC 43072 / ATSA2</strain>
    </source>
</reference>
<evidence type="ECO:0000313" key="5">
    <source>
        <dbReference type="EMBL" id="QDH22209.1"/>
    </source>
</evidence>
<name>A0A4Y6UWW3_SACBS</name>
<evidence type="ECO:0000256" key="3">
    <source>
        <dbReference type="SAM" id="MobiDB-lite"/>
    </source>
</evidence>
<keyword evidence="1 2" id="KW-0238">DNA-binding</keyword>
<gene>
    <name evidence="5" type="ORF">FFV09_15980</name>
</gene>
<dbReference type="SUPFAM" id="SSF46689">
    <property type="entry name" value="Homeodomain-like"/>
    <property type="match status" value="1"/>
</dbReference>
<proteinExistence type="predicted"/>
<evidence type="ECO:0000256" key="1">
    <source>
        <dbReference type="ARBA" id="ARBA00023125"/>
    </source>
</evidence>
<dbReference type="GO" id="GO:0003677">
    <property type="term" value="F:DNA binding"/>
    <property type="evidence" value="ECO:0007669"/>
    <property type="project" value="UniProtKB-UniRule"/>
</dbReference>
<dbReference type="PROSITE" id="PS50977">
    <property type="entry name" value="HTH_TETR_2"/>
    <property type="match status" value="1"/>
</dbReference>
<dbReference type="Proteomes" id="UP000316968">
    <property type="component" value="Chromosome"/>
</dbReference>
<keyword evidence="6" id="KW-1185">Reference proteome</keyword>
<dbReference type="RefSeq" id="WP_141448753.1">
    <property type="nucleotide sequence ID" value="NZ_CP041217.1"/>
</dbReference>
<evidence type="ECO:0000259" key="4">
    <source>
        <dbReference type="PROSITE" id="PS50977"/>
    </source>
</evidence>
<dbReference type="EMBL" id="CP041217">
    <property type="protein sequence ID" value="QDH22209.1"/>
    <property type="molecule type" value="Genomic_DNA"/>
</dbReference>
<accession>A0A4Y6UWW3</accession>
<protein>
    <submittedName>
        <fullName evidence="5">TetR/AcrR family transcriptional regulator</fullName>
    </submittedName>
</protein>
<dbReference type="InterPro" id="IPR050624">
    <property type="entry name" value="HTH-type_Tx_Regulator"/>
</dbReference>
<dbReference type="OrthoDB" id="9810250at2"/>
<dbReference type="KEGG" id="saca:FFV09_15980"/>
<feature type="domain" description="HTH tetR-type" evidence="4">
    <location>
        <begin position="15"/>
        <end position="75"/>
    </location>
</feature>
<organism evidence="5 6">
    <name type="scientific">Saccharibacillus brassicae</name>
    <dbReference type="NCBI Taxonomy" id="2583377"/>
    <lineage>
        <taxon>Bacteria</taxon>
        <taxon>Bacillati</taxon>
        <taxon>Bacillota</taxon>
        <taxon>Bacilli</taxon>
        <taxon>Bacillales</taxon>
        <taxon>Paenibacillaceae</taxon>
        <taxon>Saccharibacillus</taxon>
    </lineage>
</organism>
<dbReference type="PANTHER" id="PTHR43479">
    <property type="entry name" value="ACREF/ENVCD OPERON REPRESSOR-RELATED"/>
    <property type="match status" value="1"/>
</dbReference>
<dbReference type="PANTHER" id="PTHR43479:SF7">
    <property type="entry name" value="TETR-FAMILY TRANSCRIPTIONAL REGULATOR"/>
    <property type="match status" value="1"/>
</dbReference>
<evidence type="ECO:0000313" key="6">
    <source>
        <dbReference type="Proteomes" id="UP000316968"/>
    </source>
</evidence>
<sequence>MSGVFMPNPNDPRVIRTRRLLIDAFGKLLHHKDFNQITVLDVAREATVNRATFYAHFQDKYALLQSYLQFAFDAYVPERIDPRGGLTEDAVRRMIVSLCDYHRDCARCVKRYDSIALLMEEDIRAQLEKFVLRMLLPGEGEPSALDAADESLRTEATMIGWSIYGLTYRWHREGQRERPEELAARASGFVPSRAPRAGAASD</sequence>
<dbReference type="AlphaFoldDB" id="A0A4Y6UWW3"/>
<dbReference type="Pfam" id="PF00440">
    <property type="entry name" value="TetR_N"/>
    <property type="match status" value="1"/>
</dbReference>
<dbReference type="Gene3D" id="1.10.357.10">
    <property type="entry name" value="Tetracycline Repressor, domain 2"/>
    <property type="match status" value="1"/>
</dbReference>
<evidence type="ECO:0000256" key="2">
    <source>
        <dbReference type="PROSITE-ProRule" id="PRU00335"/>
    </source>
</evidence>